<dbReference type="Gene3D" id="3.20.20.30">
    <property type="entry name" value="Luciferase-like domain"/>
    <property type="match status" value="1"/>
</dbReference>
<dbReference type="GO" id="GO:0016705">
    <property type="term" value="F:oxidoreductase activity, acting on paired donors, with incorporation or reduction of molecular oxygen"/>
    <property type="evidence" value="ECO:0007669"/>
    <property type="project" value="InterPro"/>
</dbReference>
<keyword evidence="1" id="KW-0560">Oxidoreductase</keyword>
<dbReference type="InterPro" id="IPR050564">
    <property type="entry name" value="F420-G6PD/mer"/>
</dbReference>
<dbReference type="SUPFAM" id="SSF51679">
    <property type="entry name" value="Bacterial luciferase-like"/>
    <property type="match status" value="1"/>
</dbReference>
<dbReference type="RefSeq" id="WP_171198758.1">
    <property type="nucleotide sequence ID" value="NZ_JABEND010000002.1"/>
</dbReference>
<dbReference type="NCBIfam" id="TIGR03559">
    <property type="entry name" value="F420_Rv3520c"/>
    <property type="match status" value="1"/>
</dbReference>
<organism evidence="3 4">
    <name type="scientific">Nakamurella aerolata</name>
    <dbReference type="NCBI Taxonomy" id="1656892"/>
    <lineage>
        <taxon>Bacteria</taxon>
        <taxon>Bacillati</taxon>
        <taxon>Actinomycetota</taxon>
        <taxon>Actinomycetes</taxon>
        <taxon>Nakamurellales</taxon>
        <taxon>Nakamurellaceae</taxon>
        <taxon>Nakamurella</taxon>
    </lineage>
</organism>
<dbReference type="PANTHER" id="PTHR43244:SF1">
    <property type="entry name" value="5,10-METHYLENETETRAHYDROMETHANOPTERIN REDUCTASE"/>
    <property type="match status" value="1"/>
</dbReference>
<dbReference type="CDD" id="cd01097">
    <property type="entry name" value="Tetrahydromethanopterin_reductase"/>
    <property type="match status" value="1"/>
</dbReference>
<dbReference type="Proteomes" id="UP000562984">
    <property type="component" value="Unassembled WGS sequence"/>
</dbReference>
<protein>
    <submittedName>
        <fullName evidence="3">LLM class F420-dependent oxidoreductase</fullName>
    </submittedName>
</protein>
<keyword evidence="4" id="KW-1185">Reference proteome</keyword>
<dbReference type="InterPro" id="IPR011251">
    <property type="entry name" value="Luciferase-like_dom"/>
</dbReference>
<evidence type="ECO:0000259" key="2">
    <source>
        <dbReference type="Pfam" id="PF00296"/>
    </source>
</evidence>
<dbReference type="InterPro" id="IPR036661">
    <property type="entry name" value="Luciferase-like_sf"/>
</dbReference>
<proteinExistence type="predicted"/>
<dbReference type="InterPro" id="IPR019951">
    <property type="entry name" value="F420_OxRdatse_Rv3520c_pred"/>
</dbReference>
<evidence type="ECO:0000313" key="4">
    <source>
        <dbReference type="Proteomes" id="UP000562984"/>
    </source>
</evidence>
<dbReference type="Pfam" id="PF00296">
    <property type="entry name" value="Bac_luciferase"/>
    <property type="match status" value="1"/>
</dbReference>
<gene>
    <name evidence="3" type="ORF">HKD39_05340</name>
</gene>
<feature type="domain" description="Luciferase-like" evidence="2">
    <location>
        <begin position="8"/>
        <end position="323"/>
    </location>
</feature>
<sequence>MRLGYPLDYAGDPRAAADGVAALERAGLDVVWVAEAYGFDAPTLMGYLAARTDRVQIAAGILNVYSRTPAAILQTAAGLDNVSQGRAILGLGASGPQVIEGFHGVPYTQPLRRIRETIDVVRAGLRRERLSYTGRTVTLPLPPGTGTGLGKPLKLLTRPVRDRVPIYVAALGEKSVQTTAEIADGWLPFLFAPERANAVWGNALRAGAALRDPSLGALDIAAGGLLYLGDDPVAQQRALDAARPNAALYVGGMGAKNANFYHELVSRYGFAEQADHIQQLYLGGRHRDAAAAVPEELLRMTNLVGDRAQLAERVAAYRNAGVTILNVAPAPGTDPVDQLRQMRELVDGSPG</sequence>
<comment type="caution">
    <text evidence="3">The sequence shown here is derived from an EMBL/GenBank/DDBJ whole genome shotgun (WGS) entry which is preliminary data.</text>
</comment>
<reference evidence="3 4" key="1">
    <citation type="submission" date="2020-05" db="EMBL/GenBank/DDBJ databases">
        <title>Nakamurella sp. DB0629 isolated from air conditioner.</title>
        <authorList>
            <person name="Kim D.H."/>
            <person name="Kim D.-U."/>
        </authorList>
    </citation>
    <scope>NUCLEOTIDE SEQUENCE [LARGE SCALE GENOMIC DNA]</scope>
    <source>
        <strain evidence="3 4">DB0629</strain>
    </source>
</reference>
<name>A0A849AE50_9ACTN</name>
<dbReference type="AlphaFoldDB" id="A0A849AE50"/>
<evidence type="ECO:0000256" key="1">
    <source>
        <dbReference type="ARBA" id="ARBA00023002"/>
    </source>
</evidence>
<dbReference type="EMBL" id="JABEND010000002">
    <property type="protein sequence ID" value="NNG35142.1"/>
    <property type="molecule type" value="Genomic_DNA"/>
</dbReference>
<evidence type="ECO:0000313" key="3">
    <source>
        <dbReference type="EMBL" id="NNG35142.1"/>
    </source>
</evidence>
<dbReference type="PANTHER" id="PTHR43244">
    <property type="match status" value="1"/>
</dbReference>
<accession>A0A849AE50</accession>